<dbReference type="Proteomes" id="UP000249340">
    <property type="component" value="Chromosome"/>
</dbReference>
<dbReference type="OrthoDB" id="5241017at2"/>
<dbReference type="RefSeq" id="WP_111492284.1">
    <property type="nucleotide sequence ID" value="NZ_CP031264.1"/>
</dbReference>
<dbReference type="PANTHER" id="PTHR30627:SF24">
    <property type="entry name" value="PENICILLIN-BINDING PROTEIN 4B"/>
    <property type="match status" value="1"/>
</dbReference>
<feature type="domain" description="Penicillin-binding protein transpeptidase" evidence="2">
    <location>
        <begin position="285"/>
        <end position="552"/>
    </location>
</feature>
<evidence type="ECO:0000313" key="4">
    <source>
        <dbReference type="EMBL" id="AXI79133.1"/>
    </source>
</evidence>
<sequence length="556" mass="56237">MGRAAKAVIGGVCAAMFSVAGYGVYNIVGALSNGHQGSTATTGTGGTESAQPLTASDQKPSADQARQAAQAFLDAWAKGDTAAAAGQTDDPAAAEQGLSDYRDDLRLASLTLEPTDTPAPTPHDTPPPGAVPVGFHAGARLTGLGTWAYDGTVRVVRTTDGRTVVHWSPSVLHPRLTEETVLSAREVPPARPKVTDSAGRSIDAYPSLKALAPEFRKALDDQPGGTPGKGVVIAGAESGNALRTLHTFVKAKPGEPLKLTIDGRLQKAAEQAVAAQGQGGGRLASLVAVEPSTGRVLALANSQPGFNAAFKGMTAPGSTMKIITAAALLERGVAPGTPAPCAPQLYVYGKEFHNVEGSSNPGATLRDDFAASCNTGFINLRDKLGDGDLTAEARDVFGIGMSWHTGLANMDGSVPVPSGDEVEKAAAMIGQGRVQMNPLAMASVAATVRSGVFRQPILLPGLAQQPAARPLSSGVAEQLRGLMHTTAVSGTAAGVMSGLGGYPTGAKTGTAEVGSTTDSWFTAYQGDVAAAAMVQGGGHGSDAAGPAVRAVLAAGR</sequence>
<keyword evidence="5" id="KW-1185">Reference proteome</keyword>
<dbReference type="SUPFAM" id="SSF56601">
    <property type="entry name" value="beta-lactamase/transpeptidase-like"/>
    <property type="match status" value="1"/>
</dbReference>
<dbReference type="PANTHER" id="PTHR30627">
    <property type="entry name" value="PEPTIDOGLYCAN D,D-TRANSPEPTIDASE"/>
    <property type="match status" value="1"/>
</dbReference>
<evidence type="ECO:0000259" key="3">
    <source>
        <dbReference type="Pfam" id="PF05223"/>
    </source>
</evidence>
<dbReference type="KEGG" id="stri:C7M71_018650"/>
<dbReference type="GO" id="GO:0008658">
    <property type="term" value="F:penicillin binding"/>
    <property type="evidence" value="ECO:0007669"/>
    <property type="project" value="InterPro"/>
</dbReference>
<dbReference type="GO" id="GO:0071555">
    <property type="term" value="P:cell wall organization"/>
    <property type="evidence" value="ECO:0007669"/>
    <property type="project" value="TreeGrafter"/>
</dbReference>
<feature type="domain" description="NTF2-like N-terminal transpeptidase" evidence="3">
    <location>
        <begin position="65"/>
        <end position="179"/>
    </location>
</feature>
<dbReference type="InterPro" id="IPR001460">
    <property type="entry name" value="PCN-bd_Tpept"/>
</dbReference>
<dbReference type="Pfam" id="PF00905">
    <property type="entry name" value="Transpeptidase"/>
    <property type="match status" value="1"/>
</dbReference>
<dbReference type="AlphaFoldDB" id="A0A345SZH8"/>
<name>A0A345SZH8_9ACTN</name>
<proteinExistence type="predicted"/>
<feature type="region of interest" description="Disordered" evidence="1">
    <location>
        <begin position="38"/>
        <end position="64"/>
    </location>
</feature>
<gene>
    <name evidence="4" type="ORF">C7M71_018650</name>
</gene>
<dbReference type="InterPro" id="IPR050515">
    <property type="entry name" value="Beta-lactam/transpept"/>
</dbReference>
<dbReference type="GO" id="GO:0005886">
    <property type="term" value="C:plasma membrane"/>
    <property type="evidence" value="ECO:0007669"/>
    <property type="project" value="TreeGrafter"/>
</dbReference>
<dbReference type="Pfam" id="PF05223">
    <property type="entry name" value="MecA_N"/>
    <property type="match status" value="1"/>
</dbReference>
<dbReference type="InterPro" id="IPR007887">
    <property type="entry name" value="MecA_N"/>
</dbReference>
<dbReference type="GO" id="GO:0046677">
    <property type="term" value="P:response to antibiotic"/>
    <property type="evidence" value="ECO:0007669"/>
    <property type="project" value="InterPro"/>
</dbReference>
<protein>
    <submittedName>
        <fullName evidence="4">Penicillin-binding protein</fullName>
    </submittedName>
</protein>
<organism evidence="4 5">
    <name type="scientific">Peterkaempfera bronchialis</name>
    <dbReference type="NCBI Taxonomy" id="2126346"/>
    <lineage>
        <taxon>Bacteria</taxon>
        <taxon>Bacillati</taxon>
        <taxon>Actinomycetota</taxon>
        <taxon>Actinomycetes</taxon>
        <taxon>Kitasatosporales</taxon>
        <taxon>Streptomycetaceae</taxon>
        <taxon>Peterkaempfera</taxon>
    </lineage>
</organism>
<evidence type="ECO:0000259" key="2">
    <source>
        <dbReference type="Pfam" id="PF00905"/>
    </source>
</evidence>
<accession>A0A345SZH8</accession>
<dbReference type="InterPro" id="IPR012338">
    <property type="entry name" value="Beta-lactam/transpept-like"/>
</dbReference>
<dbReference type="Gene3D" id="3.40.710.10">
    <property type="entry name" value="DD-peptidase/beta-lactamase superfamily"/>
    <property type="match status" value="1"/>
</dbReference>
<feature type="compositionally biased region" description="Polar residues" evidence="1">
    <location>
        <begin position="48"/>
        <end position="61"/>
    </location>
</feature>
<dbReference type="GO" id="GO:0071972">
    <property type="term" value="F:peptidoglycan L,D-transpeptidase activity"/>
    <property type="evidence" value="ECO:0007669"/>
    <property type="project" value="TreeGrafter"/>
</dbReference>
<dbReference type="EMBL" id="CP031264">
    <property type="protein sequence ID" value="AXI79133.1"/>
    <property type="molecule type" value="Genomic_DNA"/>
</dbReference>
<evidence type="ECO:0000256" key="1">
    <source>
        <dbReference type="SAM" id="MobiDB-lite"/>
    </source>
</evidence>
<reference evidence="5" key="1">
    <citation type="submission" date="2018-07" db="EMBL/GenBank/DDBJ databases">
        <title>Streptacidiphilus bronchialis DSM 106435 chromosome.</title>
        <authorList>
            <person name="Batra D."/>
            <person name="Gulvik C.A."/>
        </authorList>
    </citation>
    <scope>NUCLEOTIDE SEQUENCE [LARGE SCALE GENOMIC DNA]</scope>
    <source>
        <strain evidence="5">DSM 106435</strain>
    </source>
</reference>
<evidence type="ECO:0000313" key="5">
    <source>
        <dbReference type="Proteomes" id="UP000249340"/>
    </source>
</evidence>